<gene>
    <name evidence="9" type="ORF">MtrunA17_Chr8g0361211</name>
</gene>
<evidence type="ECO:0000256" key="4">
    <source>
        <dbReference type="ARBA" id="ARBA00022970"/>
    </source>
</evidence>
<evidence type="ECO:0000256" key="6">
    <source>
        <dbReference type="ARBA" id="ARBA00023136"/>
    </source>
</evidence>
<accession>A0A396GKD6</accession>
<feature type="transmembrane region" description="Helical" evidence="7">
    <location>
        <begin position="173"/>
        <end position="196"/>
    </location>
</feature>
<reference evidence="10" key="1">
    <citation type="journal article" date="2018" name="Nat. Plants">
        <title>Whole-genome landscape of Medicago truncatula symbiotic genes.</title>
        <authorList>
            <person name="Pecrix Y."/>
            <person name="Staton S.E."/>
            <person name="Sallet E."/>
            <person name="Lelandais-Briere C."/>
            <person name="Moreau S."/>
            <person name="Carrere S."/>
            <person name="Blein T."/>
            <person name="Jardinaud M.F."/>
            <person name="Latrasse D."/>
            <person name="Zouine M."/>
            <person name="Zahm M."/>
            <person name="Kreplak J."/>
            <person name="Mayjonade B."/>
            <person name="Satge C."/>
            <person name="Perez M."/>
            <person name="Cauet S."/>
            <person name="Marande W."/>
            <person name="Chantry-Darmon C."/>
            <person name="Lopez-Roques C."/>
            <person name="Bouchez O."/>
            <person name="Berard A."/>
            <person name="Debelle F."/>
            <person name="Munos S."/>
            <person name="Bendahmane A."/>
            <person name="Berges H."/>
            <person name="Niebel A."/>
            <person name="Buitink J."/>
            <person name="Frugier F."/>
            <person name="Benhamed M."/>
            <person name="Crespi M."/>
            <person name="Gouzy J."/>
            <person name="Gamas P."/>
        </authorList>
    </citation>
    <scope>NUCLEOTIDE SEQUENCE [LARGE SCALE GENOMIC DNA]</scope>
    <source>
        <strain evidence="10">cv. Jemalong A17</strain>
    </source>
</reference>
<feature type="transmembrane region" description="Helical" evidence="7">
    <location>
        <begin position="282"/>
        <end position="306"/>
    </location>
</feature>
<organism evidence="9 10">
    <name type="scientific">Medicago truncatula</name>
    <name type="common">Barrel medic</name>
    <name type="synonym">Medicago tribuloides</name>
    <dbReference type="NCBI Taxonomy" id="3880"/>
    <lineage>
        <taxon>Eukaryota</taxon>
        <taxon>Viridiplantae</taxon>
        <taxon>Streptophyta</taxon>
        <taxon>Embryophyta</taxon>
        <taxon>Tracheophyta</taxon>
        <taxon>Spermatophyta</taxon>
        <taxon>Magnoliopsida</taxon>
        <taxon>eudicotyledons</taxon>
        <taxon>Gunneridae</taxon>
        <taxon>Pentapetalae</taxon>
        <taxon>rosids</taxon>
        <taxon>fabids</taxon>
        <taxon>Fabales</taxon>
        <taxon>Fabaceae</taxon>
        <taxon>Papilionoideae</taxon>
        <taxon>50 kb inversion clade</taxon>
        <taxon>NPAAA clade</taxon>
        <taxon>Hologalegina</taxon>
        <taxon>IRL clade</taxon>
        <taxon>Trifolieae</taxon>
        <taxon>Medicago</taxon>
    </lineage>
</organism>
<evidence type="ECO:0000256" key="7">
    <source>
        <dbReference type="SAM" id="Phobius"/>
    </source>
</evidence>
<evidence type="ECO:0000256" key="5">
    <source>
        <dbReference type="ARBA" id="ARBA00022989"/>
    </source>
</evidence>
<feature type="transmembrane region" description="Helical" evidence="7">
    <location>
        <begin position="250"/>
        <end position="270"/>
    </location>
</feature>
<keyword evidence="4" id="KW-0029">Amino-acid transport</keyword>
<evidence type="ECO:0000256" key="3">
    <source>
        <dbReference type="ARBA" id="ARBA00022692"/>
    </source>
</evidence>
<feature type="transmembrane region" description="Helical" evidence="7">
    <location>
        <begin position="141"/>
        <end position="161"/>
    </location>
</feature>
<dbReference type="InterPro" id="IPR013057">
    <property type="entry name" value="AA_transpt_TM"/>
</dbReference>
<dbReference type="PANTHER" id="PTHR22950:SF698">
    <property type="entry name" value="AMINO ACID TRANSPORTER TRANSMEMBRANE DOMAIN-CONTAINING PROTEIN"/>
    <property type="match status" value="1"/>
</dbReference>
<evidence type="ECO:0000313" key="10">
    <source>
        <dbReference type="Proteomes" id="UP000265566"/>
    </source>
</evidence>
<evidence type="ECO:0000259" key="8">
    <source>
        <dbReference type="Pfam" id="PF01490"/>
    </source>
</evidence>
<keyword evidence="3 7" id="KW-0812">Transmembrane</keyword>
<feature type="transmembrane region" description="Helical" evidence="7">
    <location>
        <begin position="208"/>
        <end position="230"/>
    </location>
</feature>
<keyword evidence="6 7" id="KW-0472">Membrane</keyword>
<sequence length="453" mass="50252">MIKYENKKKCHAHLLSRLNTSYCLKLLLSNQAHQELFLHCLFSLSRNCSFNWITTSTGHQNDGTNFFKTCFNGLNALTGIGILSMPYAVSQGGWLSFMLLIIFAMICCYTALLLDRCMNAHPRIKSYADIGEVAFGYKGRVVMATFIYIELFLVAVELLILEGDNLEKLFPNMRFTIFGLRIGGKSGFVILTALAILPTTWLRNYGALAYISIGGVFTSIVLIGCVVWVGEVDGVGFNERGKFVNLRGSSTSMSLFAFCYNVHALLPTIRNSMSERKQFSKVVMVCFVVSATIYGTIAILGYMMYGDNLKSQITLNLPISTISTKIAIYSTVINPFTKYAILISPITIAIEDKWHLCMSKPISIIVRTTIVVSSVIVALFLPFFAYIMAFIGAFLSVAISLLFPCLCYLKINKAAMRLGLEVIMIIGIVVIGTFIGIHGTYISVGHIVNQMKH</sequence>
<comment type="subcellular location">
    <subcellularLocation>
        <location evidence="1">Membrane</location>
        <topology evidence="1">Multi-pass membrane protein</topology>
    </subcellularLocation>
</comment>
<dbReference type="AlphaFoldDB" id="A0A396GKD6"/>
<evidence type="ECO:0000313" key="9">
    <source>
        <dbReference type="EMBL" id="RHN40993.1"/>
    </source>
</evidence>
<feature type="transmembrane region" description="Helical" evidence="7">
    <location>
        <begin position="94"/>
        <end position="114"/>
    </location>
</feature>
<protein>
    <submittedName>
        <fullName evidence="9">Putative amino acid transporter, transmembrane domain-containing protein</fullName>
    </submittedName>
</protein>
<proteinExistence type="predicted"/>
<dbReference type="PANTHER" id="PTHR22950">
    <property type="entry name" value="AMINO ACID TRANSPORTER"/>
    <property type="match status" value="1"/>
</dbReference>
<evidence type="ECO:0000256" key="1">
    <source>
        <dbReference type="ARBA" id="ARBA00004141"/>
    </source>
</evidence>
<feature type="transmembrane region" description="Helical" evidence="7">
    <location>
        <begin position="362"/>
        <end position="381"/>
    </location>
</feature>
<dbReference type="Proteomes" id="UP000265566">
    <property type="component" value="Chromosome 8"/>
</dbReference>
<keyword evidence="5 7" id="KW-1133">Transmembrane helix</keyword>
<dbReference type="GO" id="GO:0006865">
    <property type="term" value="P:amino acid transport"/>
    <property type="evidence" value="ECO:0007669"/>
    <property type="project" value="UniProtKB-KW"/>
</dbReference>
<name>A0A396GKD6_MEDTR</name>
<feature type="transmembrane region" description="Helical" evidence="7">
    <location>
        <begin position="326"/>
        <end position="350"/>
    </location>
</feature>
<comment type="caution">
    <text evidence="9">The sequence shown here is derived from an EMBL/GenBank/DDBJ whole genome shotgun (WGS) entry which is preliminary data.</text>
</comment>
<dbReference type="Pfam" id="PF01490">
    <property type="entry name" value="Aa_trans"/>
    <property type="match status" value="1"/>
</dbReference>
<dbReference type="EMBL" id="PSQE01000008">
    <property type="protein sequence ID" value="RHN40993.1"/>
    <property type="molecule type" value="Genomic_DNA"/>
</dbReference>
<evidence type="ECO:0000256" key="2">
    <source>
        <dbReference type="ARBA" id="ARBA00022448"/>
    </source>
</evidence>
<dbReference type="GO" id="GO:0031090">
    <property type="term" value="C:organelle membrane"/>
    <property type="evidence" value="ECO:0007669"/>
    <property type="project" value="UniProtKB-ARBA"/>
</dbReference>
<feature type="transmembrane region" description="Helical" evidence="7">
    <location>
        <begin position="69"/>
        <end position="88"/>
    </location>
</feature>
<feature type="domain" description="Amino acid transporter transmembrane" evidence="8">
    <location>
        <begin position="64"/>
        <end position="442"/>
    </location>
</feature>
<feature type="transmembrane region" description="Helical" evidence="7">
    <location>
        <begin position="387"/>
        <end position="409"/>
    </location>
</feature>
<keyword evidence="2" id="KW-0813">Transport</keyword>
<feature type="transmembrane region" description="Helical" evidence="7">
    <location>
        <begin position="421"/>
        <end position="444"/>
    </location>
</feature>
<dbReference type="Gramene" id="rna47259">
    <property type="protein sequence ID" value="RHN40993.1"/>
    <property type="gene ID" value="gene47259"/>
</dbReference>